<accession>A0AA38W551</accession>
<keyword evidence="1" id="KW-0862">Zinc</keyword>
<keyword evidence="1" id="KW-0479">Metal-binding</keyword>
<dbReference type="GO" id="GO:0003676">
    <property type="term" value="F:nucleic acid binding"/>
    <property type="evidence" value="ECO:0007669"/>
    <property type="project" value="InterPro"/>
</dbReference>
<protein>
    <recommendedName>
        <fullName evidence="3">CCHC-type domain-containing protein</fullName>
    </recommendedName>
</protein>
<gene>
    <name evidence="4" type="ORF">OSB04_un001268</name>
</gene>
<keyword evidence="5" id="KW-1185">Reference proteome</keyword>
<feature type="region of interest" description="Disordered" evidence="2">
    <location>
        <begin position="161"/>
        <end position="190"/>
    </location>
</feature>
<feature type="compositionally biased region" description="Basic and acidic residues" evidence="2">
    <location>
        <begin position="161"/>
        <end position="178"/>
    </location>
</feature>
<dbReference type="InterPro" id="IPR043502">
    <property type="entry name" value="DNA/RNA_pol_sf"/>
</dbReference>
<dbReference type="GO" id="GO:0008270">
    <property type="term" value="F:zinc ion binding"/>
    <property type="evidence" value="ECO:0007669"/>
    <property type="project" value="UniProtKB-KW"/>
</dbReference>
<feature type="domain" description="CCHC-type" evidence="3">
    <location>
        <begin position="222"/>
        <end position="235"/>
    </location>
</feature>
<evidence type="ECO:0000313" key="5">
    <source>
        <dbReference type="Proteomes" id="UP001172457"/>
    </source>
</evidence>
<dbReference type="SMART" id="SM00343">
    <property type="entry name" value="ZnF_C2HC"/>
    <property type="match status" value="1"/>
</dbReference>
<name>A0AA38W551_9ASTR</name>
<dbReference type="SUPFAM" id="SSF57756">
    <property type="entry name" value="Retrovirus zinc finger-like domains"/>
    <property type="match status" value="1"/>
</dbReference>
<evidence type="ECO:0000259" key="3">
    <source>
        <dbReference type="PROSITE" id="PS50158"/>
    </source>
</evidence>
<dbReference type="Gene3D" id="4.10.60.10">
    <property type="entry name" value="Zinc finger, CCHC-type"/>
    <property type="match status" value="1"/>
</dbReference>
<evidence type="ECO:0000313" key="4">
    <source>
        <dbReference type="EMBL" id="KAJ9535596.1"/>
    </source>
</evidence>
<keyword evidence="1" id="KW-0863">Zinc-finger</keyword>
<dbReference type="InterPro" id="IPR036875">
    <property type="entry name" value="Znf_CCHC_sf"/>
</dbReference>
<dbReference type="PANTHER" id="PTHR15503">
    <property type="entry name" value="LDOC1 RELATED"/>
    <property type="match status" value="1"/>
</dbReference>
<dbReference type="Proteomes" id="UP001172457">
    <property type="component" value="Unassembled WGS sequence"/>
</dbReference>
<dbReference type="Pfam" id="PF00098">
    <property type="entry name" value="zf-CCHC"/>
    <property type="match status" value="1"/>
</dbReference>
<feature type="region of interest" description="Disordered" evidence="2">
    <location>
        <begin position="253"/>
        <end position="276"/>
    </location>
</feature>
<dbReference type="Gene3D" id="3.10.10.10">
    <property type="entry name" value="HIV Type 1 Reverse Transcriptase, subunit A, domain 1"/>
    <property type="match status" value="1"/>
</dbReference>
<organism evidence="4 5">
    <name type="scientific">Centaurea solstitialis</name>
    <name type="common">yellow star-thistle</name>
    <dbReference type="NCBI Taxonomy" id="347529"/>
    <lineage>
        <taxon>Eukaryota</taxon>
        <taxon>Viridiplantae</taxon>
        <taxon>Streptophyta</taxon>
        <taxon>Embryophyta</taxon>
        <taxon>Tracheophyta</taxon>
        <taxon>Spermatophyta</taxon>
        <taxon>Magnoliopsida</taxon>
        <taxon>eudicotyledons</taxon>
        <taxon>Gunneridae</taxon>
        <taxon>Pentapetalae</taxon>
        <taxon>asterids</taxon>
        <taxon>campanulids</taxon>
        <taxon>Asterales</taxon>
        <taxon>Asteraceae</taxon>
        <taxon>Carduoideae</taxon>
        <taxon>Cardueae</taxon>
        <taxon>Centaureinae</taxon>
        <taxon>Centaurea</taxon>
    </lineage>
</organism>
<dbReference type="InterPro" id="IPR001878">
    <property type="entry name" value="Znf_CCHC"/>
</dbReference>
<dbReference type="AlphaFoldDB" id="A0AA38W551"/>
<sequence>MWLVATRVDTVGKHGSTPKLSWGGLQGFFCQAFIYKGERDPVLALRWIEEMEMVFGKLAGGCLELVESERGEKGSEMLRRMTWERVCEEVYSAVLPSGGNQEDGRGVLRLEQGNSSVQDYTTRFYREGPFHWGVCSNRRAKGGAEPASFRRLSLLPKRFERENNRQMTERSGVRDVGKDQSAPLGEGSFLELSLEGTKPSTRTCGKCQQFHQGECCTGPPTCYRCGQPGHLSRDCGKGKSCYQCGAMTIREKHQRPEEGEIAGKDDRRESTGPGRSRAFRMTAEEAEEAPDVVTGMRLVYGICCRFRKDKLEVKDVKVVCEYPEVFQEDLVSLPPDREIEFRIDLVPGATPIAKAPYRLAPSELKEMLAQLQELLDKGFIRPSTSPGERPCCS</sequence>
<feature type="compositionally biased region" description="Basic and acidic residues" evidence="2">
    <location>
        <begin position="253"/>
        <end position="270"/>
    </location>
</feature>
<dbReference type="PANTHER" id="PTHR15503:SF42">
    <property type="entry name" value="ZINC FINGER, CCHC-TYPE, RETROTRANSPOSON GAG DOMAIN, ASPARTIC PEPTIDASE DOMAIN PROTEIN-RELATED"/>
    <property type="match status" value="1"/>
</dbReference>
<proteinExistence type="predicted"/>
<reference evidence="4" key="1">
    <citation type="submission" date="2023-03" db="EMBL/GenBank/DDBJ databases">
        <title>Chromosome-scale reference genome and RAD-based genetic map of yellow starthistle (Centaurea solstitialis) reveal putative structural variation and QTLs associated with invader traits.</title>
        <authorList>
            <person name="Reatini B."/>
            <person name="Cang F.A."/>
            <person name="Jiang Q."/>
            <person name="Mckibben M.T.W."/>
            <person name="Barker M.S."/>
            <person name="Rieseberg L.H."/>
            <person name="Dlugosch K.M."/>
        </authorList>
    </citation>
    <scope>NUCLEOTIDE SEQUENCE</scope>
    <source>
        <strain evidence="4">CAN-66</strain>
        <tissue evidence="4">Leaf</tissue>
    </source>
</reference>
<comment type="caution">
    <text evidence="4">The sequence shown here is derived from an EMBL/GenBank/DDBJ whole genome shotgun (WGS) entry which is preliminary data.</text>
</comment>
<dbReference type="InterPro" id="IPR032567">
    <property type="entry name" value="RTL1-rel"/>
</dbReference>
<evidence type="ECO:0000256" key="1">
    <source>
        <dbReference type="PROSITE-ProRule" id="PRU00047"/>
    </source>
</evidence>
<dbReference type="EMBL" id="JARYMX010000187">
    <property type="protein sequence ID" value="KAJ9535596.1"/>
    <property type="molecule type" value="Genomic_DNA"/>
</dbReference>
<dbReference type="SUPFAM" id="SSF56672">
    <property type="entry name" value="DNA/RNA polymerases"/>
    <property type="match status" value="1"/>
</dbReference>
<dbReference type="PROSITE" id="PS50158">
    <property type="entry name" value="ZF_CCHC"/>
    <property type="match status" value="1"/>
</dbReference>
<evidence type="ECO:0000256" key="2">
    <source>
        <dbReference type="SAM" id="MobiDB-lite"/>
    </source>
</evidence>